<evidence type="ECO:0000256" key="1">
    <source>
        <dbReference type="SAM" id="MobiDB-lite"/>
    </source>
</evidence>
<reference evidence="3 4" key="1">
    <citation type="submission" date="2020-03" db="EMBL/GenBank/DDBJ databases">
        <title>Genomic Encyclopedia of Type Strains, Phase IV (KMG-IV): sequencing the most valuable type-strain genomes for metagenomic binning, comparative biology and taxonomic classification.</title>
        <authorList>
            <person name="Goeker M."/>
        </authorList>
    </citation>
    <scope>NUCLEOTIDE SEQUENCE [LARGE SCALE GENOMIC DNA]</scope>
    <source>
        <strain evidence="3 4">DSM 4733</strain>
    </source>
</reference>
<feature type="region of interest" description="Disordered" evidence="1">
    <location>
        <begin position="131"/>
        <end position="151"/>
    </location>
</feature>
<dbReference type="RefSeq" id="WP_167300689.1">
    <property type="nucleotide sequence ID" value="NZ_JAASQV010000003.1"/>
</dbReference>
<feature type="chain" id="PRO_5030898669" evidence="2">
    <location>
        <begin position="31"/>
        <end position="194"/>
    </location>
</feature>
<protein>
    <submittedName>
        <fullName evidence="3">Uncharacterized protein</fullName>
    </submittedName>
</protein>
<feature type="compositionally biased region" description="Low complexity" evidence="1">
    <location>
        <begin position="131"/>
        <end position="148"/>
    </location>
</feature>
<name>A0A7X5V1U8_9SPHN</name>
<evidence type="ECO:0000313" key="4">
    <source>
        <dbReference type="Proteomes" id="UP000564677"/>
    </source>
</evidence>
<evidence type="ECO:0000256" key="2">
    <source>
        <dbReference type="SAM" id="SignalP"/>
    </source>
</evidence>
<dbReference type="AlphaFoldDB" id="A0A7X5V1U8"/>
<gene>
    <name evidence="3" type="ORF">FHR20_003308</name>
</gene>
<organism evidence="3 4">
    <name type="scientific">Sphingomonas leidyi</name>
    <dbReference type="NCBI Taxonomy" id="68569"/>
    <lineage>
        <taxon>Bacteria</taxon>
        <taxon>Pseudomonadati</taxon>
        <taxon>Pseudomonadota</taxon>
        <taxon>Alphaproteobacteria</taxon>
        <taxon>Sphingomonadales</taxon>
        <taxon>Sphingomonadaceae</taxon>
        <taxon>Sphingomonas</taxon>
    </lineage>
</organism>
<dbReference type="Proteomes" id="UP000564677">
    <property type="component" value="Unassembled WGS sequence"/>
</dbReference>
<keyword evidence="2" id="KW-0732">Signal</keyword>
<feature type="signal peptide" evidence="2">
    <location>
        <begin position="1"/>
        <end position="30"/>
    </location>
</feature>
<proteinExistence type="predicted"/>
<keyword evidence="4" id="KW-1185">Reference proteome</keyword>
<accession>A0A7X5V1U8</accession>
<sequence>MAVQSFKGLGWLLCAVVVAPACYMVNSHGAAEQAKLNAMKGAILQAQKDIRGLETEFQTRANLAQIERWNGDVLALAAPAPGQYLASETALASLDQPAQIQNASLIVPAGAPGAHSVAAVATAAAAPVQAAPAPQPGSASAPSGKSVAQQDRELHDLMKKADRRAVAMVDKGVLSTSTIDDLKKLAQREKLALR</sequence>
<comment type="caution">
    <text evidence="3">The sequence shown here is derived from an EMBL/GenBank/DDBJ whole genome shotgun (WGS) entry which is preliminary data.</text>
</comment>
<dbReference type="EMBL" id="JAASQV010000003">
    <property type="protein sequence ID" value="NIJ66335.1"/>
    <property type="molecule type" value="Genomic_DNA"/>
</dbReference>
<evidence type="ECO:0000313" key="3">
    <source>
        <dbReference type="EMBL" id="NIJ66335.1"/>
    </source>
</evidence>